<dbReference type="Proteomes" id="UP000694044">
    <property type="component" value="Unassembled WGS sequence"/>
</dbReference>
<evidence type="ECO:0000313" key="5">
    <source>
        <dbReference type="Proteomes" id="UP000694044"/>
    </source>
</evidence>
<dbReference type="PANTHER" id="PTHR44329:SF214">
    <property type="entry name" value="PROTEIN KINASE DOMAIN-CONTAINING PROTEIN"/>
    <property type="match status" value="1"/>
</dbReference>
<dbReference type="AlphaFoldDB" id="A0A8T1VQ94"/>
<keyword evidence="5" id="KW-1185">Reference proteome</keyword>
<dbReference type="CDD" id="cd13999">
    <property type="entry name" value="STKc_MAP3K-like"/>
    <property type="match status" value="1"/>
</dbReference>
<name>A0A8T1VQ94_9STRA</name>
<dbReference type="PROSITE" id="PS50011">
    <property type="entry name" value="PROTEIN_KINASE_DOM"/>
    <property type="match status" value="1"/>
</dbReference>
<dbReference type="EMBL" id="JAGDFM010000211">
    <property type="protein sequence ID" value="KAG7382349.1"/>
    <property type="molecule type" value="Genomic_DNA"/>
</dbReference>
<keyword evidence="2" id="KW-0732">Signal</keyword>
<comment type="caution">
    <text evidence="4">The sequence shown here is derived from an EMBL/GenBank/DDBJ whole genome shotgun (WGS) entry which is preliminary data.</text>
</comment>
<proteinExistence type="predicted"/>
<gene>
    <name evidence="4" type="ORF">PHYPSEUDO_005027</name>
</gene>
<dbReference type="SMART" id="SM00220">
    <property type="entry name" value="S_TKc"/>
    <property type="match status" value="1"/>
</dbReference>
<reference evidence="4" key="1">
    <citation type="submission" date="2021-02" db="EMBL/GenBank/DDBJ databases">
        <authorList>
            <person name="Palmer J.M."/>
        </authorList>
    </citation>
    <scope>NUCLEOTIDE SEQUENCE</scope>
    <source>
        <strain evidence="4">SCRP734</strain>
    </source>
</reference>
<feature type="signal peptide" evidence="2">
    <location>
        <begin position="1"/>
        <end position="24"/>
    </location>
</feature>
<sequence>MSILRASSLLALAITLLAAGNVQAKSDIVAQLYVNTAITTPTAPTALNTALTTLVASVANFTRFPDNVQRAMLWSAGWVRAVPASGSADASNSYVQVYVLCGRTMSDVFQSASAFDNASACSLKSCKSNVITFTESTCDPSFVVGKGLCAVSPEAQGSSVGSLQTRSGPMWSMDGQIDESFDPQIFQYENTSSSDDAALYLLAQKNSWTMSDDTCPNGAQFIAPCQEVTAAAVDVNAQERTWCEPEMELGVKLWVDEAYATIVGSSDGGSGSSSKVSSAVAVVLGVLLGVFVVAAAVFFVLWRRSKSFSKDGLHENENNTFFVQAHSFHGDQPQQGHMAGGNVSGQYVSNNGPHPSFDNAMQIEAVNESFRMRSPELAAFCDDQELMLKRIAFAGILYREKMTSGPNGEVWRGEYEGQQVAIKCTVGAAVASAAAANASRASSAMNASALLGDKELKALEDFTKEIRMAAFLDHPNIVRFVGLSWRTLPDLCMVSEYVALGDLGHFLAQPDSKHLTWKDDKLAIAADISNALVYLHSLSPVVLHRDLKSLNVLLTEDLQAKVSDFGLSRETSFDETMTSGVGTLLWTAPEVLRGERYSEKADIYSFGVVLAELDTCLPPYAYSQGRRNKGKNDMDWVPLIASGRASPPFRPNCPRAIRDLASQCLDQDPNKRPPAMQIVYMLRSKIPPTL</sequence>
<dbReference type="PROSITE" id="PS00108">
    <property type="entry name" value="PROTEIN_KINASE_ST"/>
    <property type="match status" value="1"/>
</dbReference>
<evidence type="ECO:0000256" key="1">
    <source>
        <dbReference type="SAM" id="Phobius"/>
    </source>
</evidence>
<evidence type="ECO:0000259" key="3">
    <source>
        <dbReference type="PROSITE" id="PS50011"/>
    </source>
</evidence>
<feature type="transmembrane region" description="Helical" evidence="1">
    <location>
        <begin position="279"/>
        <end position="302"/>
    </location>
</feature>
<dbReference type="Pfam" id="PF00069">
    <property type="entry name" value="Pkinase"/>
    <property type="match status" value="1"/>
</dbReference>
<feature type="chain" id="PRO_5035796061" description="Protein kinase domain-containing protein" evidence="2">
    <location>
        <begin position="25"/>
        <end position="690"/>
    </location>
</feature>
<keyword evidence="1" id="KW-1133">Transmembrane helix</keyword>
<keyword evidence="1" id="KW-0472">Membrane</keyword>
<accession>A0A8T1VQ94</accession>
<dbReference type="PANTHER" id="PTHR44329">
    <property type="entry name" value="SERINE/THREONINE-PROTEIN KINASE TNNI3K-RELATED"/>
    <property type="match status" value="1"/>
</dbReference>
<keyword evidence="1" id="KW-0812">Transmembrane</keyword>
<dbReference type="GO" id="GO:0005524">
    <property type="term" value="F:ATP binding"/>
    <property type="evidence" value="ECO:0007669"/>
    <property type="project" value="InterPro"/>
</dbReference>
<dbReference type="InterPro" id="IPR008271">
    <property type="entry name" value="Ser/Thr_kinase_AS"/>
</dbReference>
<dbReference type="InterPro" id="IPR051681">
    <property type="entry name" value="Ser/Thr_Kinases-Pseudokinases"/>
</dbReference>
<dbReference type="GO" id="GO:0004674">
    <property type="term" value="F:protein serine/threonine kinase activity"/>
    <property type="evidence" value="ECO:0007669"/>
    <property type="project" value="TreeGrafter"/>
</dbReference>
<evidence type="ECO:0000256" key="2">
    <source>
        <dbReference type="SAM" id="SignalP"/>
    </source>
</evidence>
<evidence type="ECO:0000313" key="4">
    <source>
        <dbReference type="EMBL" id="KAG7382349.1"/>
    </source>
</evidence>
<protein>
    <recommendedName>
        <fullName evidence="3">Protein kinase domain-containing protein</fullName>
    </recommendedName>
</protein>
<dbReference type="InterPro" id="IPR000719">
    <property type="entry name" value="Prot_kinase_dom"/>
</dbReference>
<organism evidence="4 5">
    <name type="scientific">Phytophthora pseudosyringae</name>
    <dbReference type="NCBI Taxonomy" id="221518"/>
    <lineage>
        <taxon>Eukaryota</taxon>
        <taxon>Sar</taxon>
        <taxon>Stramenopiles</taxon>
        <taxon>Oomycota</taxon>
        <taxon>Peronosporomycetes</taxon>
        <taxon>Peronosporales</taxon>
        <taxon>Peronosporaceae</taxon>
        <taxon>Phytophthora</taxon>
    </lineage>
</organism>
<dbReference type="OrthoDB" id="4062651at2759"/>
<feature type="domain" description="Protein kinase" evidence="3">
    <location>
        <begin position="396"/>
        <end position="690"/>
    </location>
</feature>